<evidence type="ECO:0000313" key="2">
    <source>
        <dbReference type="EMBL" id="WEW60817.1"/>
    </source>
</evidence>
<dbReference type="Proteomes" id="UP001219355">
    <property type="component" value="Chromosome 4"/>
</dbReference>
<gene>
    <name evidence="2" type="ORF">PRK78_006305</name>
</gene>
<sequence length="113" mass="11960">MKVSYFFYALALQVASVMAAPADEANQLRTDKTDALQKDTSLAAQGQLLGSDVQEQITNRSLIDQAASHVLTPAMAIAAQKALATAFTTRAAATVLVAKQRLVRNVTGLPTIT</sequence>
<name>A0AAF0DN87_9EURO</name>
<accession>A0AAF0DN87</accession>
<evidence type="ECO:0000256" key="1">
    <source>
        <dbReference type="SAM" id="SignalP"/>
    </source>
</evidence>
<dbReference type="EMBL" id="CP120630">
    <property type="protein sequence ID" value="WEW60817.1"/>
    <property type="molecule type" value="Genomic_DNA"/>
</dbReference>
<keyword evidence="3" id="KW-1185">Reference proteome</keyword>
<organism evidence="2 3">
    <name type="scientific">Emydomyces testavorans</name>
    <dbReference type="NCBI Taxonomy" id="2070801"/>
    <lineage>
        <taxon>Eukaryota</taxon>
        <taxon>Fungi</taxon>
        <taxon>Dikarya</taxon>
        <taxon>Ascomycota</taxon>
        <taxon>Pezizomycotina</taxon>
        <taxon>Eurotiomycetes</taxon>
        <taxon>Eurotiomycetidae</taxon>
        <taxon>Onygenales</taxon>
        <taxon>Nannizziopsiaceae</taxon>
        <taxon>Emydomyces</taxon>
    </lineage>
</organism>
<proteinExistence type="predicted"/>
<feature type="signal peptide" evidence="1">
    <location>
        <begin position="1"/>
        <end position="19"/>
    </location>
</feature>
<protein>
    <submittedName>
        <fullName evidence="2">Uncharacterized protein</fullName>
    </submittedName>
</protein>
<dbReference type="AlphaFoldDB" id="A0AAF0DN87"/>
<evidence type="ECO:0000313" key="3">
    <source>
        <dbReference type="Proteomes" id="UP001219355"/>
    </source>
</evidence>
<keyword evidence="1" id="KW-0732">Signal</keyword>
<reference evidence="2" key="1">
    <citation type="submission" date="2023-03" db="EMBL/GenBank/DDBJ databases">
        <title>Emydomyces testavorans Genome Sequence.</title>
        <authorList>
            <person name="Hoyer L."/>
        </authorList>
    </citation>
    <scope>NUCLEOTIDE SEQUENCE</scope>
    <source>
        <strain evidence="2">16-2883</strain>
    </source>
</reference>
<feature type="chain" id="PRO_5041899019" evidence="1">
    <location>
        <begin position="20"/>
        <end position="113"/>
    </location>
</feature>